<dbReference type="SUPFAM" id="SSF52833">
    <property type="entry name" value="Thioredoxin-like"/>
    <property type="match status" value="1"/>
</dbReference>
<dbReference type="Pfam" id="PF00462">
    <property type="entry name" value="Glutaredoxin"/>
    <property type="match status" value="1"/>
</dbReference>
<dbReference type="PANTHER" id="PTHR34386:SF1">
    <property type="entry name" value="GLUTAREDOXIN-LIKE PROTEIN NRDH"/>
    <property type="match status" value="1"/>
</dbReference>
<accession>A0A4V3WFB1</accession>
<evidence type="ECO:0000259" key="1">
    <source>
        <dbReference type="Pfam" id="PF00462"/>
    </source>
</evidence>
<dbReference type="GO" id="GO:0009055">
    <property type="term" value="F:electron transfer activity"/>
    <property type="evidence" value="ECO:0007669"/>
    <property type="project" value="TreeGrafter"/>
</dbReference>
<feature type="domain" description="Glutaredoxin" evidence="1">
    <location>
        <begin position="7"/>
        <end position="64"/>
    </location>
</feature>
<protein>
    <submittedName>
        <fullName evidence="2">Glutaredoxin family protein</fullName>
    </submittedName>
</protein>
<dbReference type="OrthoDB" id="2192230at2"/>
<dbReference type="EMBL" id="SSNT01000008">
    <property type="protein sequence ID" value="THF79663.1"/>
    <property type="molecule type" value="Genomic_DNA"/>
</dbReference>
<dbReference type="GO" id="GO:0045454">
    <property type="term" value="P:cell redox homeostasis"/>
    <property type="evidence" value="ECO:0007669"/>
    <property type="project" value="TreeGrafter"/>
</dbReference>
<dbReference type="AlphaFoldDB" id="A0A4V3WFB1"/>
<dbReference type="Proteomes" id="UP000310334">
    <property type="component" value="Unassembled WGS sequence"/>
</dbReference>
<dbReference type="InterPro" id="IPR036249">
    <property type="entry name" value="Thioredoxin-like_sf"/>
</dbReference>
<gene>
    <name evidence="2" type="ORF">E6W99_11640</name>
</gene>
<proteinExistence type="predicted"/>
<dbReference type="Gene3D" id="3.40.30.10">
    <property type="entry name" value="Glutaredoxin"/>
    <property type="match status" value="1"/>
</dbReference>
<name>A0A4V3WFB1_9BACI</name>
<dbReference type="CDD" id="cd02976">
    <property type="entry name" value="NrdH"/>
    <property type="match status" value="1"/>
</dbReference>
<dbReference type="PANTHER" id="PTHR34386">
    <property type="entry name" value="GLUTAREDOXIN"/>
    <property type="match status" value="1"/>
</dbReference>
<evidence type="ECO:0000313" key="2">
    <source>
        <dbReference type="EMBL" id="THF79663.1"/>
    </source>
</evidence>
<evidence type="ECO:0000313" key="3">
    <source>
        <dbReference type="Proteomes" id="UP000310334"/>
    </source>
</evidence>
<dbReference type="InterPro" id="IPR002109">
    <property type="entry name" value="Glutaredoxin"/>
</dbReference>
<organism evidence="2 3">
    <name type="scientific">Metabacillus sediminilitoris</name>
    <dbReference type="NCBI Taxonomy" id="2567941"/>
    <lineage>
        <taxon>Bacteria</taxon>
        <taxon>Bacillati</taxon>
        <taxon>Bacillota</taxon>
        <taxon>Bacilli</taxon>
        <taxon>Bacillales</taxon>
        <taxon>Bacillaceae</taxon>
        <taxon>Metabacillus</taxon>
    </lineage>
</organism>
<dbReference type="RefSeq" id="WP_136354023.1">
    <property type="nucleotide sequence ID" value="NZ_CP046266.1"/>
</dbReference>
<dbReference type="PROSITE" id="PS51354">
    <property type="entry name" value="GLUTAREDOXIN_2"/>
    <property type="match status" value="1"/>
</dbReference>
<dbReference type="InterPro" id="IPR051548">
    <property type="entry name" value="Grx-like_ET"/>
</dbReference>
<sequence>MANPFSVIVWSKQGCHYCEEVKQFLKEKQVDYQTIDVTNHDDRRDILEAKYGIRHVPVVEIGQDGIYKSVIDFGIQHVEKALVPFLSTKTN</sequence>
<comment type="caution">
    <text evidence="2">The sequence shown here is derived from an EMBL/GenBank/DDBJ whole genome shotgun (WGS) entry which is preliminary data.</text>
</comment>
<keyword evidence="3" id="KW-1185">Reference proteome</keyword>
<reference evidence="2 3" key="1">
    <citation type="submission" date="2019-04" db="EMBL/GenBank/DDBJ databases">
        <title>Bacillus sediminilitoris sp. nov., isolated from a tidal flat sediment on the East China Sea.</title>
        <authorList>
            <person name="Wei Y."/>
            <person name="Mao H."/>
            <person name="Fang J."/>
        </authorList>
    </citation>
    <scope>NUCLEOTIDE SEQUENCE [LARGE SCALE GENOMIC DNA]</scope>
    <source>
        <strain evidence="2 3">DSL-17</strain>
    </source>
</reference>